<gene>
    <name evidence="1" type="ORF">CU669_10875</name>
</gene>
<proteinExistence type="predicted"/>
<comment type="caution">
    <text evidence="1">The sequence shown here is derived from an EMBL/GenBank/DDBJ whole genome shotgun (WGS) entry which is preliminary data.</text>
</comment>
<reference evidence="1 2" key="1">
    <citation type="submission" date="2017-11" db="EMBL/GenBank/DDBJ databases">
        <title>Draft genome sequence of magnetotactic bacterium Magnetospirillum kuznetsovii LBB-42.</title>
        <authorList>
            <person name="Grouzdev D.S."/>
            <person name="Rysina M.S."/>
            <person name="Baslerov R.V."/>
            <person name="Koziaeva V."/>
        </authorList>
    </citation>
    <scope>NUCLEOTIDE SEQUENCE [LARGE SCALE GENOMIC DNA]</scope>
    <source>
        <strain evidence="1 2">LBB-42</strain>
    </source>
</reference>
<organism evidence="1 2">
    <name type="scientific">Paramagnetospirillum kuznetsovii</name>
    <dbReference type="NCBI Taxonomy" id="2053833"/>
    <lineage>
        <taxon>Bacteria</taxon>
        <taxon>Pseudomonadati</taxon>
        <taxon>Pseudomonadota</taxon>
        <taxon>Alphaproteobacteria</taxon>
        <taxon>Rhodospirillales</taxon>
        <taxon>Magnetospirillaceae</taxon>
        <taxon>Paramagnetospirillum</taxon>
    </lineage>
</organism>
<accession>A0A364NXK2</accession>
<sequence>MMDSLRYLKTFFLASAAGLLLAALFNVVVDPYASFHWSDIRGFNDQKHLKRGGGRVNKGGILSRYSFDTLIFGTSRAELGLNPNSPVLGGAAAFNAAQVSTNLAEIRIEALFAAQHQTPSTVIIDLDFLTFTPKDELSSAADFPQSPFAGRSLIPILLERLVSWPSLVDCGTVIRNSKRHKRDPFTKFGYYDRDAVESSVRHREAFTVVMTTFMTGSNGYRGFDYRSERVEQLRTVIERFHAKGAKVVLYISPLHARHLEAMWELGLFPAFEQWKRDLTGLVARLRDENPGGAAIQLWDFFDYNSITTEPVGESMRWYWESSHYTSATGELILARMLGASGGSPSVPADFGTELTPNTIESVLANARTRHGVYSRDFPEELRDVRQLAEATAGHSSKRPTSNP</sequence>
<evidence type="ECO:0000313" key="1">
    <source>
        <dbReference type="EMBL" id="RAU21802.1"/>
    </source>
</evidence>
<protein>
    <submittedName>
        <fullName evidence="1">Uncharacterized protein</fullName>
    </submittedName>
</protein>
<name>A0A364NXK2_9PROT</name>
<evidence type="ECO:0000313" key="2">
    <source>
        <dbReference type="Proteomes" id="UP000251075"/>
    </source>
</evidence>
<dbReference type="EMBL" id="PGTO01000007">
    <property type="protein sequence ID" value="RAU21802.1"/>
    <property type="molecule type" value="Genomic_DNA"/>
</dbReference>
<dbReference type="OrthoDB" id="7324894at2"/>
<keyword evidence="2" id="KW-1185">Reference proteome</keyword>
<dbReference type="Proteomes" id="UP000251075">
    <property type="component" value="Unassembled WGS sequence"/>
</dbReference>
<dbReference type="RefSeq" id="WP_112144557.1">
    <property type="nucleotide sequence ID" value="NZ_PGTO01000007.1"/>
</dbReference>
<dbReference type="AlphaFoldDB" id="A0A364NXK2"/>